<comment type="pathway">
    <text evidence="1 7">Cell wall biogenesis; peptidoglycan biosynthesis.</text>
</comment>
<dbReference type="Proteomes" id="UP001143474">
    <property type="component" value="Unassembled WGS sequence"/>
</dbReference>
<accession>A0A9W6I187</accession>
<dbReference type="GO" id="GO:0018104">
    <property type="term" value="P:peptidoglycan-protein cross-linking"/>
    <property type="evidence" value="ECO:0007669"/>
    <property type="project" value="TreeGrafter"/>
</dbReference>
<dbReference type="SUPFAM" id="SSF141523">
    <property type="entry name" value="L,D-transpeptidase catalytic domain-like"/>
    <property type="match status" value="1"/>
</dbReference>
<dbReference type="InterPro" id="IPR050979">
    <property type="entry name" value="LD-transpeptidase"/>
</dbReference>
<dbReference type="EMBL" id="BSEV01000007">
    <property type="protein sequence ID" value="GLK10157.1"/>
    <property type="molecule type" value="Genomic_DNA"/>
</dbReference>
<organism evidence="9 10">
    <name type="scientific">Streptosporangium carneum</name>
    <dbReference type="NCBI Taxonomy" id="47481"/>
    <lineage>
        <taxon>Bacteria</taxon>
        <taxon>Bacillati</taxon>
        <taxon>Actinomycetota</taxon>
        <taxon>Actinomycetes</taxon>
        <taxon>Streptosporangiales</taxon>
        <taxon>Streptosporangiaceae</taxon>
        <taxon>Streptosporangium</taxon>
    </lineage>
</organism>
<evidence type="ECO:0000256" key="3">
    <source>
        <dbReference type="ARBA" id="ARBA00022960"/>
    </source>
</evidence>
<keyword evidence="4 7" id="KW-0573">Peptidoglycan synthesis</keyword>
<evidence type="ECO:0000256" key="1">
    <source>
        <dbReference type="ARBA" id="ARBA00004752"/>
    </source>
</evidence>
<keyword evidence="6 7" id="KW-0961">Cell wall biogenesis/degradation</keyword>
<evidence type="ECO:0000313" key="9">
    <source>
        <dbReference type="EMBL" id="GLK10157.1"/>
    </source>
</evidence>
<feature type="active site" description="Proton donor/acceptor" evidence="7">
    <location>
        <position position="324"/>
    </location>
</feature>
<reference evidence="9" key="2">
    <citation type="submission" date="2023-01" db="EMBL/GenBank/DDBJ databases">
        <authorList>
            <person name="Sun Q."/>
            <person name="Evtushenko L."/>
        </authorList>
    </citation>
    <scope>NUCLEOTIDE SEQUENCE</scope>
    <source>
        <strain evidence="9">VKM Ac-2007</strain>
    </source>
</reference>
<dbReference type="CDD" id="cd13432">
    <property type="entry name" value="LDT_IgD_like_2"/>
    <property type="match status" value="1"/>
</dbReference>
<dbReference type="AlphaFoldDB" id="A0A9W6I187"/>
<dbReference type="PANTHER" id="PTHR30582:SF2">
    <property type="entry name" value="L,D-TRANSPEPTIDASE YCIB-RELATED"/>
    <property type="match status" value="1"/>
</dbReference>
<feature type="active site" description="Nucleophile" evidence="7">
    <location>
        <position position="342"/>
    </location>
</feature>
<evidence type="ECO:0000313" key="10">
    <source>
        <dbReference type="Proteomes" id="UP001143474"/>
    </source>
</evidence>
<dbReference type="PROSITE" id="PS51257">
    <property type="entry name" value="PROKAR_LIPOPROTEIN"/>
    <property type="match status" value="1"/>
</dbReference>
<dbReference type="PANTHER" id="PTHR30582">
    <property type="entry name" value="L,D-TRANSPEPTIDASE"/>
    <property type="match status" value="1"/>
</dbReference>
<proteinExistence type="predicted"/>
<dbReference type="GO" id="GO:0005576">
    <property type="term" value="C:extracellular region"/>
    <property type="evidence" value="ECO:0007669"/>
    <property type="project" value="TreeGrafter"/>
</dbReference>
<keyword evidence="5" id="KW-0012">Acyltransferase</keyword>
<dbReference type="InterPro" id="IPR041280">
    <property type="entry name" value="Big_10"/>
</dbReference>
<dbReference type="PROSITE" id="PS52029">
    <property type="entry name" value="LD_TPASE"/>
    <property type="match status" value="1"/>
</dbReference>
<reference evidence="9" key="1">
    <citation type="journal article" date="2014" name="Int. J. Syst. Evol. Microbiol.">
        <title>Complete genome sequence of Corynebacterium casei LMG S-19264T (=DSM 44701T), isolated from a smear-ripened cheese.</title>
        <authorList>
            <consortium name="US DOE Joint Genome Institute (JGI-PGF)"/>
            <person name="Walter F."/>
            <person name="Albersmeier A."/>
            <person name="Kalinowski J."/>
            <person name="Ruckert C."/>
        </authorList>
    </citation>
    <scope>NUCLEOTIDE SEQUENCE</scope>
    <source>
        <strain evidence="9">VKM Ac-2007</strain>
    </source>
</reference>
<evidence type="ECO:0000259" key="8">
    <source>
        <dbReference type="PROSITE" id="PS52029"/>
    </source>
</evidence>
<dbReference type="Gene3D" id="2.60.40.3710">
    <property type="match status" value="1"/>
</dbReference>
<dbReference type="GO" id="GO:0071555">
    <property type="term" value="P:cell wall organization"/>
    <property type="evidence" value="ECO:0007669"/>
    <property type="project" value="UniProtKB-UniRule"/>
</dbReference>
<dbReference type="GO" id="GO:0008360">
    <property type="term" value="P:regulation of cell shape"/>
    <property type="evidence" value="ECO:0007669"/>
    <property type="project" value="UniProtKB-UniRule"/>
</dbReference>
<dbReference type="Pfam" id="PF17964">
    <property type="entry name" value="Big_10"/>
    <property type="match status" value="1"/>
</dbReference>
<dbReference type="InterPro" id="IPR005490">
    <property type="entry name" value="LD_TPept_cat_dom"/>
</dbReference>
<dbReference type="Pfam" id="PF03734">
    <property type="entry name" value="YkuD"/>
    <property type="match status" value="1"/>
</dbReference>
<dbReference type="Gene3D" id="2.60.40.3780">
    <property type="match status" value="1"/>
</dbReference>
<comment type="caution">
    <text evidence="9">The sequence shown here is derived from an EMBL/GenBank/DDBJ whole genome shotgun (WGS) entry which is preliminary data.</text>
</comment>
<evidence type="ECO:0000256" key="4">
    <source>
        <dbReference type="ARBA" id="ARBA00022984"/>
    </source>
</evidence>
<feature type="domain" description="L,D-TPase catalytic" evidence="8">
    <location>
        <begin position="240"/>
        <end position="366"/>
    </location>
</feature>
<dbReference type="GO" id="GO:0016746">
    <property type="term" value="F:acyltransferase activity"/>
    <property type="evidence" value="ECO:0007669"/>
    <property type="project" value="UniProtKB-KW"/>
</dbReference>
<keyword evidence="3 7" id="KW-0133">Cell shape</keyword>
<evidence type="ECO:0000256" key="2">
    <source>
        <dbReference type="ARBA" id="ARBA00022679"/>
    </source>
</evidence>
<protein>
    <recommendedName>
        <fullName evidence="8">L,D-TPase catalytic domain-containing protein</fullName>
    </recommendedName>
</protein>
<dbReference type="GO" id="GO:0071972">
    <property type="term" value="F:peptidoglycan L,D-transpeptidase activity"/>
    <property type="evidence" value="ECO:0007669"/>
    <property type="project" value="TreeGrafter"/>
</dbReference>
<dbReference type="Gene3D" id="2.40.440.10">
    <property type="entry name" value="L,D-transpeptidase catalytic domain-like"/>
    <property type="match status" value="1"/>
</dbReference>
<dbReference type="InterPro" id="IPR038063">
    <property type="entry name" value="Transpep_catalytic_dom"/>
</dbReference>
<dbReference type="CDD" id="cd16913">
    <property type="entry name" value="YkuD_like"/>
    <property type="match status" value="1"/>
</dbReference>
<keyword evidence="2" id="KW-0808">Transferase</keyword>
<sequence>MGQAMRRSIPGVGLLALALVTSCSDGSTTAAQSTGAAVQYADAAVSVVPLDRAGNVPSHATVLVAARGGTLKSVAVKGPKGALTGVLSADGTQWHSRGTVLPGTSYEVTATAVNPAGKVTRTTTSFSTAKVDKTFAIESLMPSKETTGLTVGVGMPVMITFDQPIADRVEVERNLLVRTSKPVLGAWHWFDDKTVHFRPKEFWPAHTNVRVDARLEGVRGGRGLYGKQNQTLRFRVGRSQITKGSTLTHHLTVRRDGKVVRQIPMSAGQGGQWKYYTTSGVHLAMSREPVTVMTSPGIGPGSPGYYQMTVYNTVRISNSGEYVHSAPWSVGSQGYANVSHGCVNVSPSNASWFIDNTLIGDPIIITGSPRKLEPTNGWGHWQENWKEWLKWSSVRYFTTDDL</sequence>
<evidence type="ECO:0000256" key="6">
    <source>
        <dbReference type="ARBA" id="ARBA00023316"/>
    </source>
</evidence>
<keyword evidence="10" id="KW-1185">Reference proteome</keyword>
<name>A0A9W6I187_9ACTN</name>
<evidence type="ECO:0000256" key="7">
    <source>
        <dbReference type="PROSITE-ProRule" id="PRU01373"/>
    </source>
</evidence>
<evidence type="ECO:0000256" key="5">
    <source>
        <dbReference type="ARBA" id="ARBA00023315"/>
    </source>
</evidence>
<gene>
    <name evidence="9" type="ORF">GCM10017600_35630</name>
</gene>